<dbReference type="CDD" id="cd06151">
    <property type="entry name" value="YjgF_YER057c_UK114_like_3"/>
    <property type="match status" value="1"/>
</dbReference>
<dbReference type="OrthoDB" id="9803101at2"/>
<dbReference type="Proteomes" id="UP000244162">
    <property type="component" value="Unassembled WGS sequence"/>
</dbReference>
<evidence type="ECO:0000313" key="2">
    <source>
        <dbReference type="EMBL" id="PTQ07783.1"/>
    </source>
</evidence>
<keyword evidence="1" id="KW-0732">Signal</keyword>
<keyword evidence="2" id="KW-0540">Nuclease</keyword>
<comment type="caution">
    <text evidence="2">The sequence shown here is derived from an EMBL/GenBank/DDBJ whole genome shotgun (WGS) entry which is preliminary data.</text>
</comment>
<feature type="chain" id="PRO_5015687255" evidence="1">
    <location>
        <begin position="22"/>
        <end position="170"/>
    </location>
</feature>
<keyword evidence="2" id="KW-0255">Endonuclease</keyword>
<dbReference type="PANTHER" id="PTHR11803">
    <property type="entry name" value="2-IMINOBUTANOATE/2-IMINOPROPANOATE DEAMINASE RIDA"/>
    <property type="match status" value="1"/>
</dbReference>
<dbReference type="InterPro" id="IPR006175">
    <property type="entry name" value="YjgF/YER057c/UK114"/>
</dbReference>
<reference evidence="2 3" key="1">
    <citation type="submission" date="2017-09" db="EMBL/GenBank/DDBJ databases">
        <title>Sphingomonas panjinensis sp.nov., isolated from oil-contaminated soil.</title>
        <authorList>
            <person name="Wang L."/>
            <person name="Chen L."/>
        </authorList>
    </citation>
    <scope>NUCLEOTIDE SEQUENCE [LARGE SCALE GENOMIC DNA]</scope>
    <source>
        <strain evidence="2 3">FW-11</strain>
    </source>
</reference>
<gene>
    <name evidence="2" type="ORF">CLG96_16670</name>
</gene>
<dbReference type="Gene3D" id="3.30.1330.40">
    <property type="entry name" value="RutC-like"/>
    <property type="match status" value="1"/>
</dbReference>
<name>A0A2T5FU31_9SPHN</name>
<evidence type="ECO:0000256" key="1">
    <source>
        <dbReference type="SAM" id="SignalP"/>
    </source>
</evidence>
<dbReference type="PANTHER" id="PTHR11803:SF59">
    <property type="entry name" value="ENDORIBONUCLEASE"/>
    <property type="match status" value="1"/>
</dbReference>
<dbReference type="SUPFAM" id="SSF55298">
    <property type="entry name" value="YjgF-like"/>
    <property type="match status" value="1"/>
</dbReference>
<dbReference type="GO" id="GO:0005829">
    <property type="term" value="C:cytosol"/>
    <property type="evidence" value="ECO:0007669"/>
    <property type="project" value="TreeGrafter"/>
</dbReference>
<feature type="signal peptide" evidence="1">
    <location>
        <begin position="1"/>
        <end position="21"/>
    </location>
</feature>
<dbReference type="GO" id="GO:0004519">
    <property type="term" value="F:endonuclease activity"/>
    <property type="evidence" value="ECO:0007669"/>
    <property type="project" value="UniProtKB-KW"/>
</dbReference>
<dbReference type="Pfam" id="PF01042">
    <property type="entry name" value="Ribonuc_L-PSP"/>
    <property type="match status" value="1"/>
</dbReference>
<dbReference type="InterPro" id="IPR035959">
    <property type="entry name" value="RutC-like_sf"/>
</dbReference>
<dbReference type="RefSeq" id="WP_107969683.1">
    <property type="nucleotide sequence ID" value="NZ_NWBU01000017.1"/>
</dbReference>
<dbReference type="EMBL" id="NWBU01000017">
    <property type="protein sequence ID" value="PTQ07783.1"/>
    <property type="molecule type" value="Genomic_DNA"/>
</dbReference>
<proteinExistence type="predicted"/>
<keyword evidence="2" id="KW-0378">Hydrolase</keyword>
<keyword evidence="3" id="KW-1185">Reference proteome</keyword>
<accession>A0A2T5FU31</accession>
<protein>
    <submittedName>
        <fullName evidence="2">Endonuclease</fullName>
    </submittedName>
</protein>
<dbReference type="AlphaFoldDB" id="A0A2T5FU31"/>
<evidence type="ECO:0000313" key="3">
    <source>
        <dbReference type="Proteomes" id="UP000244162"/>
    </source>
</evidence>
<sequence>MKTKLAMTMLAAALLPAASPAQIVKHANTPPALILQGVTVPAGAETLYLSGQLASPIDPTKKSSDIKSFEDLGDTKTQTISTLNKIKGILASKGYTMADIIKMTVFVAAAPGFDGKMDFKGMNEGFSQFFNTAENPTTVARSTVQVANLAGPYFLVEIEVTAAKTPSKKK</sequence>
<dbReference type="GO" id="GO:0019239">
    <property type="term" value="F:deaminase activity"/>
    <property type="evidence" value="ECO:0007669"/>
    <property type="project" value="TreeGrafter"/>
</dbReference>
<organism evidence="2 3">
    <name type="scientific">Sphingomonas oleivorans</name>
    <dbReference type="NCBI Taxonomy" id="1735121"/>
    <lineage>
        <taxon>Bacteria</taxon>
        <taxon>Pseudomonadati</taxon>
        <taxon>Pseudomonadota</taxon>
        <taxon>Alphaproteobacteria</taxon>
        <taxon>Sphingomonadales</taxon>
        <taxon>Sphingomonadaceae</taxon>
        <taxon>Sphingomonas</taxon>
    </lineage>
</organism>